<dbReference type="Pfam" id="PF00069">
    <property type="entry name" value="Pkinase"/>
    <property type="match status" value="1"/>
</dbReference>
<keyword evidence="9" id="KW-1185">Reference proteome</keyword>
<evidence type="ECO:0000256" key="6">
    <source>
        <dbReference type="SAM" id="Phobius"/>
    </source>
</evidence>
<keyword evidence="4" id="KW-0067">ATP-binding</keyword>
<feature type="compositionally biased region" description="Polar residues" evidence="5">
    <location>
        <begin position="543"/>
        <end position="553"/>
    </location>
</feature>
<accession>A0A517YBR5</accession>
<dbReference type="OrthoDB" id="229095at2"/>
<feature type="region of interest" description="Disordered" evidence="5">
    <location>
        <begin position="527"/>
        <end position="553"/>
    </location>
</feature>
<dbReference type="GO" id="GO:0004674">
    <property type="term" value="F:protein serine/threonine kinase activity"/>
    <property type="evidence" value="ECO:0007669"/>
    <property type="project" value="UniProtKB-EC"/>
</dbReference>
<dbReference type="EC" id="2.7.11.1" evidence="8"/>
<keyword evidence="6" id="KW-0812">Transmembrane</keyword>
<keyword evidence="3 8" id="KW-0418">Kinase</keyword>
<keyword evidence="6" id="KW-1133">Transmembrane helix</keyword>
<evidence type="ECO:0000256" key="1">
    <source>
        <dbReference type="ARBA" id="ARBA00022679"/>
    </source>
</evidence>
<evidence type="ECO:0000313" key="9">
    <source>
        <dbReference type="Proteomes" id="UP000315017"/>
    </source>
</evidence>
<name>A0A517YBR5_9BACT</name>
<dbReference type="PANTHER" id="PTHR43289">
    <property type="entry name" value="MITOGEN-ACTIVATED PROTEIN KINASE KINASE KINASE 20-RELATED"/>
    <property type="match status" value="1"/>
</dbReference>
<dbReference type="InterPro" id="IPR011009">
    <property type="entry name" value="Kinase-like_dom_sf"/>
</dbReference>
<feature type="transmembrane region" description="Helical" evidence="6">
    <location>
        <begin position="447"/>
        <end position="468"/>
    </location>
</feature>
<dbReference type="RefSeq" id="WP_145088485.1">
    <property type="nucleotide sequence ID" value="NZ_CP036274.1"/>
</dbReference>
<gene>
    <name evidence="8" type="primary">pknB_9</name>
    <name evidence="8" type="ORF">ETAA8_26500</name>
</gene>
<dbReference type="SUPFAM" id="SSF56112">
    <property type="entry name" value="Protein kinase-like (PK-like)"/>
    <property type="match status" value="1"/>
</dbReference>
<dbReference type="GO" id="GO:0005524">
    <property type="term" value="F:ATP binding"/>
    <property type="evidence" value="ECO:0007669"/>
    <property type="project" value="UniProtKB-KW"/>
</dbReference>
<evidence type="ECO:0000256" key="5">
    <source>
        <dbReference type="SAM" id="MobiDB-lite"/>
    </source>
</evidence>
<dbReference type="KEGG" id="aagg:ETAA8_26500"/>
<evidence type="ECO:0000256" key="4">
    <source>
        <dbReference type="ARBA" id="ARBA00022840"/>
    </source>
</evidence>
<feature type="domain" description="Protein kinase" evidence="7">
    <location>
        <begin position="76"/>
        <end position="339"/>
    </location>
</feature>
<evidence type="ECO:0000259" key="7">
    <source>
        <dbReference type="PROSITE" id="PS50011"/>
    </source>
</evidence>
<organism evidence="8 9">
    <name type="scientific">Anatilimnocola aggregata</name>
    <dbReference type="NCBI Taxonomy" id="2528021"/>
    <lineage>
        <taxon>Bacteria</taxon>
        <taxon>Pseudomonadati</taxon>
        <taxon>Planctomycetota</taxon>
        <taxon>Planctomycetia</taxon>
        <taxon>Pirellulales</taxon>
        <taxon>Pirellulaceae</taxon>
        <taxon>Anatilimnocola</taxon>
    </lineage>
</organism>
<protein>
    <submittedName>
        <fullName evidence="8">Serine/threonine-protein kinase PknB</fullName>
        <ecNumber evidence="8">2.7.11.1</ecNumber>
    </submittedName>
</protein>
<evidence type="ECO:0000313" key="8">
    <source>
        <dbReference type="EMBL" id="QDU27562.1"/>
    </source>
</evidence>
<dbReference type="AlphaFoldDB" id="A0A517YBR5"/>
<dbReference type="PROSITE" id="PS50011">
    <property type="entry name" value="PROTEIN_KINASE_DOM"/>
    <property type="match status" value="1"/>
</dbReference>
<keyword evidence="2" id="KW-0547">Nucleotide-binding</keyword>
<evidence type="ECO:0000256" key="3">
    <source>
        <dbReference type="ARBA" id="ARBA00022777"/>
    </source>
</evidence>
<dbReference type="Proteomes" id="UP000315017">
    <property type="component" value="Chromosome"/>
</dbReference>
<proteinExistence type="predicted"/>
<dbReference type="PANTHER" id="PTHR43289:SF6">
    <property type="entry name" value="SERINE_THREONINE-PROTEIN KINASE NEKL-3"/>
    <property type="match status" value="1"/>
</dbReference>
<keyword evidence="1 8" id="KW-0808">Transferase</keyword>
<sequence>MSIPIPDFWSLLQQSRLLAPEQCQQLAADFSHVKGASDQSNARTLAEWLVARNVLSRYQTMILLAGRPGPFHYGDYKVYDRIEKGRLAGAFRAVHGPTGHPVLLQFLTGAVIQDPSAWADAVQNTLAACAVQSPHVQRFFEPVDLGSFKFVVAEDLRGAALDERLAMGRFPAGEAARLARQAAIGLAQLHQSGRAHGDLRPANLFLDTSVPGHPGDVKVLFDPHTVPGAINFAQADAKLTLMSDYLAPELMHAGRAPDPLSDVYALGCTLYCLLAGSPPFTGGNVLQKMTRHATEGIRPLEPLGVPPPLAQLVTYMLAKNPQVRYQSAAIVAEQLAPFVDPQLLYSPPPQPLPTQGGFEHWVAQKQAQLAAAAQPTPQPELAIETRKPGFGLRIQEAGEAVVTAKSGTSASPLAGVALAGAAPSPVNRAITSQELIAKKEKDQTRTVITALVGVGAVAISLILVVYAMNQKPAPTEVTKVVTKDDNFTPIVIERIEGDFNPNVKAPVQTNPTNGMGNPGTNNPLIPGTQKINNPVTGPAGNPAGTSDSGPTQQVVADDGQLLWASPTSGKPVEFRLVPPEGQIFIVARPAEILAASEGTKVLDALGPQFSVGRTAWEQAAGVSLNDVEQIIITLHNNEGKFPRVSHSVQLKTAVPSSDLIAKWGNPAETQEGNNRYYLGQQSAFFVADSPTGAQSFLMGDPIDVKEVAMVGGAPPLMARDLERLRRSIDGARHVSVMFNPDFFDNDDGQTLFQGDRAKVRQPLDLFLGDDIEAGLLSMQFDSAFYLEFRMFAGLNRDPFGVAQDLRTRLKAVPNSIFDYVASINTPDYWRRLSMKFPGMIEKLHDNMRVGVEGDQAIVNAYLPGSAAHNLVLGGELLVASAPGAGQVASGGPAKPTGPKSIEEVLALKTSMQFDANPLEFCMRDLAIDAQEVAKGSPFAKGGPQELNIKIIGDDLKIDGITRNQTVRDFNQQGKSISDILTALVMKANPVTTVKTPDEADQKLLWVVGPDPDNPAKQMILITTRAAAATKKYTLPPAFRPKGQ</sequence>
<keyword evidence="6" id="KW-0472">Membrane</keyword>
<dbReference type="Gene3D" id="1.10.510.10">
    <property type="entry name" value="Transferase(Phosphotransferase) domain 1"/>
    <property type="match status" value="1"/>
</dbReference>
<evidence type="ECO:0000256" key="2">
    <source>
        <dbReference type="ARBA" id="ARBA00022741"/>
    </source>
</evidence>
<reference evidence="8 9" key="1">
    <citation type="submission" date="2019-02" db="EMBL/GenBank/DDBJ databases">
        <title>Deep-cultivation of Planctomycetes and their phenomic and genomic characterization uncovers novel biology.</title>
        <authorList>
            <person name="Wiegand S."/>
            <person name="Jogler M."/>
            <person name="Boedeker C."/>
            <person name="Pinto D."/>
            <person name="Vollmers J."/>
            <person name="Rivas-Marin E."/>
            <person name="Kohn T."/>
            <person name="Peeters S.H."/>
            <person name="Heuer A."/>
            <person name="Rast P."/>
            <person name="Oberbeckmann S."/>
            <person name="Bunk B."/>
            <person name="Jeske O."/>
            <person name="Meyerdierks A."/>
            <person name="Storesund J.E."/>
            <person name="Kallscheuer N."/>
            <person name="Luecker S."/>
            <person name="Lage O.M."/>
            <person name="Pohl T."/>
            <person name="Merkel B.J."/>
            <person name="Hornburger P."/>
            <person name="Mueller R.-W."/>
            <person name="Bruemmer F."/>
            <person name="Labrenz M."/>
            <person name="Spormann A.M."/>
            <person name="Op den Camp H."/>
            <person name="Overmann J."/>
            <person name="Amann R."/>
            <person name="Jetten M.S.M."/>
            <person name="Mascher T."/>
            <person name="Medema M.H."/>
            <person name="Devos D.P."/>
            <person name="Kaster A.-K."/>
            <person name="Ovreas L."/>
            <person name="Rohde M."/>
            <person name="Galperin M.Y."/>
            <person name="Jogler C."/>
        </authorList>
    </citation>
    <scope>NUCLEOTIDE SEQUENCE [LARGE SCALE GENOMIC DNA]</scope>
    <source>
        <strain evidence="8 9">ETA_A8</strain>
    </source>
</reference>
<dbReference type="EMBL" id="CP036274">
    <property type="protein sequence ID" value="QDU27562.1"/>
    <property type="molecule type" value="Genomic_DNA"/>
</dbReference>
<dbReference type="InterPro" id="IPR000719">
    <property type="entry name" value="Prot_kinase_dom"/>
</dbReference>
<dbReference type="SMART" id="SM00220">
    <property type="entry name" value="S_TKc"/>
    <property type="match status" value="1"/>
</dbReference>